<organism evidence="1 2">
    <name type="scientific">Acetobacter fabarum</name>
    <dbReference type="NCBI Taxonomy" id="483199"/>
    <lineage>
        <taxon>Bacteria</taxon>
        <taxon>Pseudomonadati</taxon>
        <taxon>Pseudomonadota</taxon>
        <taxon>Alphaproteobacteria</taxon>
        <taxon>Acetobacterales</taxon>
        <taxon>Acetobacteraceae</taxon>
        <taxon>Acetobacter</taxon>
    </lineage>
</organism>
<comment type="caution">
    <text evidence="1">The sequence shown here is derived from an EMBL/GenBank/DDBJ whole genome shotgun (WGS) entry which is preliminary data.</text>
</comment>
<reference evidence="1 2" key="1">
    <citation type="submission" date="2017-04" db="EMBL/GenBank/DDBJ databases">
        <title>Kefir bacterial isolates.</title>
        <authorList>
            <person name="Kim Y."/>
            <person name="Blasche S."/>
            <person name="Patil K.R."/>
        </authorList>
    </citation>
    <scope>NUCLEOTIDE SEQUENCE [LARGE SCALE GENOMIC DNA]</scope>
    <source>
        <strain evidence="1 2">KR</strain>
    </source>
</reference>
<sequence length="96" mass="10917">MRGRGHGSYLFSNNPDIGSKGKTPFIFCSYGVFSVPERTGTMVFAQLTPERMRPRAVPEQCLNAILIASENLYQIGKIQNWAVWSKKWRFAFGLIM</sequence>
<dbReference type="EMBL" id="NCXK01000018">
    <property type="protein sequence ID" value="PAK77491.1"/>
    <property type="molecule type" value="Genomic_DNA"/>
</dbReference>
<dbReference type="Proteomes" id="UP000216151">
    <property type="component" value="Unassembled WGS sequence"/>
</dbReference>
<dbReference type="AlphaFoldDB" id="A0A269XXA6"/>
<evidence type="ECO:0000313" key="1">
    <source>
        <dbReference type="EMBL" id="PAK77491.1"/>
    </source>
</evidence>
<evidence type="ECO:0000313" key="2">
    <source>
        <dbReference type="Proteomes" id="UP000216151"/>
    </source>
</evidence>
<name>A0A269XXA6_9PROT</name>
<protein>
    <submittedName>
        <fullName evidence="1">Uncharacterized protein</fullName>
    </submittedName>
</protein>
<gene>
    <name evidence="1" type="ORF">B8X00_10635</name>
</gene>
<accession>A0A269XXA6</accession>
<keyword evidence="2" id="KW-1185">Reference proteome</keyword>
<proteinExistence type="predicted"/>